<dbReference type="AlphaFoldDB" id="A0AAW1MJ01"/>
<keyword evidence="3" id="KW-1185">Reference proteome</keyword>
<protein>
    <submittedName>
        <fullName evidence="2">Uncharacterized protein</fullName>
    </submittedName>
</protein>
<dbReference type="Proteomes" id="UP001443914">
    <property type="component" value="Unassembled WGS sequence"/>
</dbReference>
<feature type="chain" id="PRO_5043688085" evidence="1">
    <location>
        <begin position="30"/>
        <end position="79"/>
    </location>
</feature>
<reference evidence="2" key="1">
    <citation type="submission" date="2024-03" db="EMBL/GenBank/DDBJ databases">
        <title>WGS assembly of Saponaria officinalis var. Norfolk2.</title>
        <authorList>
            <person name="Jenkins J."/>
            <person name="Shu S."/>
            <person name="Grimwood J."/>
            <person name="Barry K."/>
            <person name="Goodstein D."/>
            <person name="Schmutz J."/>
            <person name="Leebens-Mack J."/>
            <person name="Osbourn A."/>
        </authorList>
    </citation>
    <scope>NUCLEOTIDE SEQUENCE [LARGE SCALE GENOMIC DNA]</scope>
    <source>
        <strain evidence="2">JIC</strain>
    </source>
</reference>
<sequence length="79" mass="8920">MERCLAKLVATYLALLFLMLSFAPPFTVASIQDGKQRIMAPVRKRYLRQGLHGFPPSPTQNANTTPDIYATPPTLRRFL</sequence>
<dbReference type="EMBL" id="JBDFQZ010000002">
    <property type="protein sequence ID" value="KAK9747859.1"/>
    <property type="molecule type" value="Genomic_DNA"/>
</dbReference>
<evidence type="ECO:0000256" key="1">
    <source>
        <dbReference type="SAM" id="SignalP"/>
    </source>
</evidence>
<evidence type="ECO:0000313" key="2">
    <source>
        <dbReference type="EMBL" id="KAK9747859.1"/>
    </source>
</evidence>
<comment type="caution">
    <text evidence="2">The sequence shown here is derived from an EMBL/GenBank/DDBJ whole genome shotgun (WGS) entry which is preliminary data.</text>
</comment>
<proteinExistence type="predicted"/>
<organism evidence="2 3">
    <name type="scientific">Saponaria officinalis</name>
    <name type="common">Common soapwort</name>
    <name type="synonym">Lychnis saponaria</name>
    <dbReference type="NCBI Taxonomy" id="3572"/>
    <lineage>
        <taxon>Eukaryota</taxon>
        <taxon>Viridiplantae</taxon>
        <taxon>Streptophyta</taxon>
        <taxon>Embryophyta</taxon>
        <taxon>Tracheophyta</taxon>
        <taxon>Spermatophyta</taxon>
        <taxon>Magnoliopsida</taxon>
        <taxon>eudicotyledons</taxon>
        <taxon>Gunneridae</taxon>
        <taxon>Pentapetalae</taxon>
        <taxon>Caryophyllales</taxon>
        <taxon>Caryophyllaceae</taxon>
        <taxon>Caryophylleae</taxon>
        <taxon>Saponaria</taxon>
    </lineage>
</organism>
<feature type="signal peptide" evidence="1">
    <location>
        <begin position="1"/>
        <end position="29"/>
    </location>
</feature>
<gene>
    <name evidence="2" type="ORF">RND81_02G019400</name>
</gene>
<keyword evidence="1" id="KW-0732">Signal</keyword>
<accession>A0AAW1MJ01</accession>
<name>A0AAW1MJ01_SAPOF</name>
<evidence type="ECO:0000313" key="3">
    <source>
        <dbReference type="Proteomes" id="UP001443914"/>
    </source>
</evidence>